<gene>
    <name evidence="1" type="ORF">GA0070609_5665</name>
</gene>
<dbReference type="EMBL" id="LT607750">
    <property type="protein sequence ID" value="SCG78707.1"/>
    <property type="molecule type" value="Genomic_DNA"/>
</dbReference>
<dbReference type="PANTHER" id="PTHR43434:SF1">
    <property type="entry name" value="PHOSPHOGLYCOLATE PHOSPHATASE"/>
    <property type="match status" value="1"/>
</dbReference>
<reference evidence="1 2" key="1">
    <citation type="submission" date="2016-06" db="EMBL/GenBank/DDBJ databases">
        <authorList>
            <person name="Kjaerup R.B."/>
            <person name="Dalgaard T.S."/>
            <person name="Juul-Madsen H.R."/>
        </authorList>
    </citation>
    <scope>NUCLEOTIDE SEQUENCE [LARGE SCALE GENOMIC DNA]</scope>
    <source>
        <strain evidence="1 2">DSM 43904</strain>
    </source>
</reference>
<accession>A0A1C5K7K1</accession>
<dbReference type="InterPro" id="IPR036412">
    <property type="entry name" value="HAD-like_sf"/>
</dbReference>
<dbReference type="GO" id="GO:0006281">
    <property type="term" value="P:DNA repair"/>
    <property type="evidence" value="ECO:0007669"/>
    <property type="project" value="TreeGrafter"/>
</dbReference>
<dbReference type="PANTHER" id="PTHR43434">
    <property type="entry name" value="PHOSPHOGLYCOLATE PHOSPHATASE"/>
    <property type="match status" value="1"/>
</dbReference>
<name>A0A1C5K7K1_9ACTN</name>
<keyword evidence="2" id="KW-1185">Reference proteome</keyword>
<dbReference type="NCBIfam" id="TIGR01549">
    <property type="entry name" value="HAD-SF-IA-v1"/>
    <property type="match status" value="1"/>
</dbReference>
<evidence type="ECO:0000313" key="2">
    <source>
        <dbReference type="Proteomes" id="UP000198217"/>
    </source>
</evidence>
<dbReference type="Pfam" id="PF13419">
    <property type="entry name" value="HAD_2"/>
    <property type="match status" value="1"/>
</dbReference>
<dbReference type="InterPro" id="IPR041492">
    <property type="entry name" value="HAD_2"/>
</dbReference>
<dbReference type="AlphaFoldDB" id="A0A1C5K7K1"/>
<dbReference type="Gene3D" id="3.40.50.1000">
    <property type="entry name" value="HAD superfamily/HAD-like"/>
    <property type="match status" value="1"/>
</dbReference>
<evidence type="ECO:0000313" key="1">
    <source>
        <dbReference type="EMBL" id="SCG78707.1"/>
    </source>
</evidence>
<sequence>MNPRYSVAQVLSDTGPILLDFDGPVCAVFATLADSTVAAELRRVIEEHDVEIPAHIRAIDDPLEVLRFTATTGTPSLVVRVENALCRAELAAVDGATPTPYAREVIVAAHEAGRAIAIVSNNSTPAIERYLTSHRLTRYITTTVGRAHADPSLMKPNPAPIRRAALAVDAHPTRCVLVGDSTSDIEGGRAADVRTIGFANKPGKRARLLRAGADAITEGTDGMAELARALHRELPN</sequence>
<dbReference type="InterPro" id="IPR023214">
    <property type="entry name" value="HAD_sf"/>
</dbReference>
<dbReference type="InterPro" id="IPR050155">
    <property type="entry name" value="HAD-like_hydrolase_sf"/>
</dbReference>
<dbReference type="InterPro" id="IPR006439">
    <property type="entry name" value="HAD-SF_hydro_IA"/>
</dbReference>
<proteinExistence type="predicted"/>
<organism evidence="1 2">
    <name type="scientific">Micromonospora echinaurantiaca</name>
    <dbReference type="NCBI Taxonomy" id="47857"/>
    <lineage>
        <taxon>Bacteria</taxon>
        <taxon>Bacillati</taxon>
        <taxon>Actinomycetota</taxon>
        <taxon>Actinomycetes</taxon>
        <taxon>Micromonosporales</taxon>
        <taxon>Micromonosporaceae</taxon>
        <taxon>Micromonospora</taxon>
    </lineage>
</organism>
<dbReference type="RefSeq" id="WP_088996542.1">
    <property type="nucleotide sequence ID" value="NZ_LT607750.1"/>
</dbReference>
<dbReference type="GO" id="GO:0005829">
    <property type="term" value="C:cytosol"/>
    <property type="evidence" value="ECO:0007669"/>
    <property type="project" value="TreeGrafter"/>
</dbReference>
<protein>
    <submittedName>
        <fullName evidence="1">Haloacid dehalogenase superfamily, subfamily IA, variant 1 with third motif having Dx(3-4)D or Dx(3-4)E</fullName>
    </submittedName>
</protein>
<dbReference type="GO" id="GO:0008967">
    <property type="term" value="F:phosphoglycolate phosphatase activity"/>
    <property type="evidence" value="ECO:0007669"/>
    <property type="project" value="TreeGrafter"/>
</dbReference>
<dbReference type="SUPFAM" id="SSF56784">
    <property type="entry name" value="HAD-like"/>
    <property type="match status" value="1"/>
</dbReference>
<dbReference type="Proteomes" id="UP000198217">
    <property type="component" value="Chromosome I"/>
</dbReference>